<gene>
    <name evidence="1" type="ORF">HKBW3S09_01947</name>
</gene>
<organism evidence="1 2">
    <name type="scientific">Candidatus Hakubella thermalkaliphila</name>
    <dbReference type="NCBI Taxonomy" id="2754717"/>
    <lineage>
        <taxon>Bacteria</taxon>
        <taxon>Bacillati</taxon>
        <taxon>Actinomycetota</taxon>
        <taxon>Actinomycetota incertae sedis</taxon>
        <taxon>Candidatus Hakubellales</taxon>
        <taxon>Candidatus Hakubellaceae</taxon>
        <taxon>Candidatus Hakubella</taxon>
    </lineage>
</organism>
<evidence type="ECO:0000313" key="1">
    <source>
        <dbReference type="EMBL" id="GFP24480.1"/>
    </source>
</evidence>
<sequence length="57" mass="6363">ISMKVGEKMGLLRIPKRWVSQEQSDTPNSGTDQSEMAFNLLAMSHSRSALERTGRAK</sequence>
<feature type="non-terminal residue" evidence="1">
    <location>
        <position position="1"/>
    </location>
</feature>
<dbReference type="Proteomes" id="UP000585609">
    <property type="component" value="Unassembled WGS sequence"/>
</dbReference>
<name>A0A6V8NYH8_9ACTN</name>
<accession>A0A6V8NYH8</accession>
<reference evidence="1 2" key="1">
    <citation type="journal article" date="2020" name="Front. Microbiol.">
        <title>Single-cell genomics of novel Actinobacteria with the Wood-Ljungdahl pathway discovered in a serpentinizing system.</title>
        <authorList>
            <person name="Merino N."/>
            <person name="Kawai M."/>
            <person name="Boyd E.S."/>
            <person name="Colman D.R."/>
            <person name="McGlynn S.E."/>
            <person name="Nealson K.H."/>
            <person name="Kurokawa K."/>
            <person name="Hongoh Y."/>
        </authorList>
    </citation>
    <scope>NUCLEOTIDE SEQUENCE [LARGE SCALE GENOMIC DNA]</scope>
    <source>
        <strain evidence="1 2">S09_30</strain>
    </source>
</reference>
<dbReference type="EMBL" id="BLRW01000597">
    <property type="protein sequence ID" value="GFP24480.1"/>
    <property type="molecule type" value="Genomic_DNA"/>
</dbReference>
<evidence type="ECO:0000313" key="2">
    <source>
        <dbReference type="Proteomes" id="UP000585609"/>
    </source>
</evidence>
<dbReference type="AlphaFoldDB" id="A0A6V8NYH8"/>
<proteinExistence type="predicted"/>
<protein>
    <submittedName>
        <fullName evidence="1">Uncharacterized protein</fullName>
    </submittedName>
</protein>
<comment type="caution">
    <text evidence="1">The sequence shown here is derived from an EMBL/GenBank/DDBJ whole genome shotgun (WGS) entry which is preliminary data.</text>
</comment>